<accession>K0RIL3</accession>
<dbReference type="AlphaFoldDB" id="K0RIL3"/>
<evidence type="ECO:0000313" key="1">
    <source>
        <dbReference type="EMBL" id="EJK48701.1"/>
    </source>
</evidence>
<name>K0RIL3_THAOC</name>
<protein>
    <submittedName>
        <fullName evidence="1">Uncharacterized protein</fullName>
    </submittedName>
</protein>
<dbReference type="Proteomes" id="UP000266841">
    <property type="component" value="Unassembled WGS sequence"/>
</dbReference>
<keyword evidence="2" id="KW-1185">Reference proteome</keyword>
<sequence length="156" mass="17034">MRTNEQGADARRHVAFRSGSPKNLWAPRAVDSSGAALDVNKLFLPPAHPWVVTDWKLVVELGASTPSMFMLDSFELEMDWFSTDVAAVLHPPHGWMEPLRGSGATLASMEARRDQHKGELFGPGPPSWGPLACAGGPSIRWAHLLHPLDSFHSSFG</sequence>
<dbReference type="EMBL" id="AGNL01045519">
    <property type="protein sequence ID" value="EJK48701.1"/>
    <property type="molecule type" value="Genomic_DNA"/>
</dbReference>
<organism evidence="1 2">
    <name type="scientific">Thalassiosira oceanica</name>
    <name type="common">Marine diatom</name>
    <dbReference type="NCBI Taxonomy" id="159749"/>
    <lineage>
        <taxon>Eukaryota</taxon>
        <taxon>Sar</taxon>
        <taxon>Stramenopiles</taxon>
        <taxon>Ochrophyta</taxon>
        <taxon>Bacillariophyta</taxon>
        <taxon>Coscinodiscophyceae</taxon>
        <taxon>Thalassiosirophycidae</taxon>
        <taxon>Thalassiosirales</taxon>
        <taxon>Thalassiosiraceae</taxon>
        <taxon>Thalassiosira</taxon>
    </lineage>
</organism>
<gene>
    <name evidence="1" type="ORF">THAOC_32479</name>
</gene>
<reference evidence="1 2" key="1">
    <citation type="journal article" date="2012" name="Genome Biol.">
        <title>Genome and low-iron response of an oceanic diatom adapted to chronic iron limitation.</title>
        <authorList>
            <person name="Lommer M."/>
            <person name="Specht M."/>
            <person name="Roy A.S."/>
            <person name="Kraemer L."/>
            <person name="Andreson R."/>
            <person name="Gutowska M.A."/>
            <person name="Wolf J."/>
            <person name="Bergner S.V."/>
            <person name="Schilhabel M.B."/>
            <person name="Klostermeier U.C."/>
            <person name="Beiko R.G."/>
            <person name="Rosenstiel P."/>
            <person name="Hippler M."/>
            <person name="Laroche J."/>
        </authorList>
    </citation>
    <scope>NUCLEOTIDE SEQUENCE [LARGE SCALE GENOMIC DNA]</scope>
    <source>
        <strain evidence="1 2">CCMP1005</strain>
    </source>
</reference>
<feature type="non-terminal residue" evidence="1">
    <location>
        <position position="156"/>
    </location>
</feature>
<proteinExistence type="predicted"/>
<comment type="caution">
    <text evidence="1">The sequence shown here is derived from an EMBL/GenBank/DDBJ whole genome shotgun (WGS) entry which is preliminary data.</text>
</comment>
<evidence type="ECO:0000313" key="2">
    <source>
        <dbReference type="Proteomes" id="UP000266841"/>
    </source>
</evidence>